<evidence type="ECO:0000259" key="2">
    <source>
        <dbReference type="Pfam" id="PF03787"/>
    </source>
</evidence>
<evidence type="ECO:0000313" key="3">
    <source>
        <dbReference type="EMBL" id="QEA06057.1"/>
    </source>
</evidence>
<dbReference type="Pfam" id="PF03787">
    <property type="entry name" value="RAMPs"/>
    <property type="match status" value="1"/>
</dbReference>
<protein>
    <recommendedName>
        <fullName evidence="2">CRISPR type III-associated protein domain-containing protein</fullName>
    </recommendedName>
</protein>
<dbReference type="EMBL" id="MN079123">
    <property type="protein sequence ID" value="QEA06057.1"/>
    <property type="molecule type" value="Genomic_DNA"/>
</dbReference>
<keyword evidence="1" id="KW-0051">Antiviral defense</keyword>
<dbReference type="GO" id="GO:0051607">
    <property type="term" value="P:defense response to virus"/>
    <property type="evidence" value="ECO:0007669"/>
    <property type="project" value="UniProtKB-KW"/>
</dbReference>
<feature type="domain" description="CRISPR type III-associated protein" evidence="2">
    <location>
        <begin position="9"/>
        <end position="177"/>
    </location>
</feature>
<gene>
    <name evidence="3" type="ORF">KBTEX_02386</name>
</gene>
<evidence type="ECO:0000256" key="1">
    <source>
        <dbReference type="ARBA" id="ARBA00023118"/>
    </source>
</evidence>
<dbReference type="InterPro" id="IPR005537">
    <property type="entry name" value="RAMP_III_fam"/>
</dbReference>
<reference evidence="3" key="1">
    <citation type="submission" date="2019-06" db="EMBL/GenBank/DDBJ databases">
        <authorList>
            <person name="Murdoch R.W."/>
            <person name="Fathepure B."/>
        </authorList>
    </citation>
    <scope>NUCLEOTIDE SEQUENCE</scope>
</reference>
<accession>A0A5B8RH34</accession>
<dbReference type="AlphaFoldDB" id="A0A5B8RH34"/>
<proteinExistence type="predicted"/>
<sequence>MSMEQRQHTITFLTPAFLGDARQNAAWRTPPFKAELRRWWRMAIASHGHDLATVRRLEGELFGDAAGNSGKRSALRLRLNAWKRHTEPDWHLAVDRNQLRMTSGLSAAGYLGFGRAETQRKETDRKTDPAIPAGESATLRMAWPAGDDNDALEQALGLMHRFGTVGGRNRNGWGSYEIESPPKIHLDRYLVDWRDAVNNHDWTIGVGRDKAGPLVWQTRPQRSWEGAIRVLAEVRKALCGEAKQQGRRPLLSYPVTKGNRPDWDKLSARIPSSLRFKVIKGEKGLHGQIAHVPCGPADFLRQKFTAQEEARFPDLWEACHELLDDEFQKDLQRVSQ</sequence>
<organism evidence="3">
    <name type="scientific">uncultured organism</name>
    <dbReference type="NCBI Taxonomy" id="155900"/>
    <lineage>
        <taxon>unclassified sequences</taxon>
        <taxon>environmental samples</taxon>
    </lineage>
</organism>
<name>A0A5B8RH34_9ZZZZ</name>